<protein>
    <recommendedName>
        <fullName evidence="3">ATP-binding protein</fullName>
    </recommendedName>
</protein>
<dbReference type="GO" id="GO:0043448">
    <property type="term" value="P:alkane catabolic process"/>
    <property type="evidence" value="ECO:0007669"/>
    <property type="project" value="TreeGrafter"/>
</dbReference>
<dbReference type="PANTHER" id="PTHR39335">
    <property type="entry name" value="BLL4220 PROTEIN"/>
    <property type="match status" value="1"/>
</dbReference>
<proteinExistence type="predicted"/>
<dbReference type="AlphaFoldDB" id="A0A5C6ZYE9"/>
<gene>
    <name evidence="1" type="ORF">ES754_11795</name>
</gene>
<evidence type="ECO:0000313" key="1">
    <source>
        <dbReference type="EMBL" id="TXD96047.1"/>
    </source>
</evidence>
<dbReference type="PANTHER" id="PTHR39335:SF1">
    <property type="entry name" value="BLL4220 PROTEIN"/>
    <property type="match status" value="1"/>
</dbReference>
<sequence>MKNTIMLSALTGVLALTGCSTLKNVVGNDTSGMHDVHSTTSNAAPVTSKNSVLVDSKNHMTLYTFDKDSMNKSECGSACLVAWPAFLAPNNAQASGQFASFKREDGKYQWAVNGKPLYFYANDKNVGDKHGDNKLDVWHVVPVLNK</sequence>
<organism evidence="1 2">
    <name type="scientific">Psychrobacter frigidicola</name>
    <dbReference type="NCBI Taxonomy" id="45611"/>
    <lineage>
        <taxon>Bacteria</taxon>
        <taxon>Pseudomonadati</taxon>
        <taxon>Pseudomonadota</taxon>
        <taxon>Gammaproteobacteria</taxon>
        <taxon>Moraxellales</taxon>
        <taxon>Moraxellaceae</taxon>
        <taxon>Psychrobacter</taxon>
    </lineage>
</organism>
<dbReference type="OrthoDB" id="9800666at2"/>
<name>A0A5C6ZYE9_9GAMM</name>
<dbReference type="EMBL" id="VORZ01000005">
    <property type="protein sequence ID" value="TXD96047.1"/>
    <property type="molecule type" value="Genomic_DNA"/>
</dbReference>
<dbReference type="RefSeq" id="WP_147224402.1">
    <property type="nucleotide sequence ID" value="NZ_CAJGYY010000001.1"/>
</dbReference>
<dbReference type="InterPro" id="IPR005297">
    <property type="entry name" value="Lipoprotein_repeat"/>
</dbReference>
<keyword evidence="2" id="KW-1185">Reference proteome</keyword>
<dbReference type="Proteomes" id="UP000321903">
    <property type="component" value="Unassembled WGS sequence"/>
</dbReference>
<dbReference type="PROSITE" id="PS51257">
    <property type="entry name" value="PROKAR_LIPOPROTEIN"/>
    <property type="match status" value="1"/>
</dbReference>
<comment type="caution">
    <text evidence="1">The sequence shown here is derived from an EMBL/GenBank/DDBJ whole genome shotgun (WGS) entry which is preliminary data.</text>
</comment>
<accession>A0A5C6ZYE9</accession>
<evidence type="ECO:0008006" key="3">
    <source>
        <dbReference type="Google" id="ProtNLM"/>
    </source>
</evidence>
<dbReference type="Pfam" id="PF03640">
    <property type="entry name" value="Lipoprotein_15"/>
    <property type="match status" value="2"/>
</dbReference>
<reference evidence="1 2" key="1">
    <citation type="submission" date="2019-08" db="EMBL/GenBank/DDBJ databases">
        <title>Genome sequence of Psychrobacter frigidicola ACAM304 (type strain).</title>
        <authorList>
            <person name="Bowman J.P."/>
        </authorList>
    </citation>
    <scope>NUCLEOTIDE SEQUENCE [LARGE SCALE GENOMIC DNA]</scope>
    <source>
        <strain evidence="1 2">ACAM 304</strain>
    </source>
</reference>
<evidence type="ECO:0000313" key="2">
    <source>
        <dbReference type="Proteomes" id="UP000321903"/>
    </source>
</evidence>